<keyword evidence="10" id="KW-1185">Reference proteome</keyword>
<dbReference type="InterPro" id="IPR050428">
    <property type="entry name" value="TCS_sensor_his_kinase"/>
</dbReference>
<dbReference type="GO" id="GO:0000160">
    <property type="term" value="P:phosphorelay signal transduction system"/>
    <property type="evidence" value="ECO:0007669"/>
    <property type="project" value="UniProtKB-KW"/>
</dbReference>
<dbReference type="PROSITE" id="PS50885">
    <property type="entry name" value="HAMP"/>
    <property type="match status" value="1"/>
</dbReference>
<dbReference type="Pfam" id="PF00672">
    <property type="entry name" value="HAMP"/>
    <property type="match status" value="1"/>
</dbReference>
<accession>A0A5B8Y0P6</accession>
<evidence type="ECO:0000259" key="8">
    <source>
        <dbReference type="PROSITE" id="PS50885"/>
    </source>
</evidence>
<evidence type="ECO:0000313" key="9">
    <source>
        <dbReference type="EMBL" id="QED29913.1"/>
    </source>
</evidence>
<dbReference type="CDD" id="cd06225">
    <property type="entry name" value="HAMP"/>
    <property type="match status" value="1"/>
</dbReference>
<feature type="domain" description="HAMP" evidence="8">
    <location>
        <begin position="200"/>
        <end position="252"/>
    </location>
</feature>
<dbReference type="InterPro" id="IPR003660">
    <property type="entry name" value="HAMP_dom"/>
</dbReference>
<dbReference type="Proteomes" id="UP000321595">
    <property type="component" value="Chromosome"/>
</dbReference>
<keyword evidence="3" id="KW-0597">Phosphoprotein</keyword>
<keyword evidence="7" id="KW-1133">Transmembrane helix</keyword>
<evidence type="ECO:0000256" key="3">
    <source>
        <dbReference type="ARBA" id="ARBA00022553"/>
    </source>
</evidence>
<feature type="transmembrane region" description="Helical" evidence="7">
    <location>
        <begin position="12"/>
        <end position="32"/>
    </location>
</feature>
<sequence length="487" mass="52918">MFQKIRVPFPVRVFISYFAVVAAGAVPALIYLQVSFHDQIIADRAEELARRGSLLAEELRALPEDTRLGMIQTHAQLEPLRITYIGHTGVVRFDSAGNLSALENHGQRPEVLEALGKGAGDGPKFGFPGVGVSRRVSKTNGEEHIYVAVRVDEGARAEVIRLSYPIDRIEELTGGMSNAIRNSQAAALTVAILLSLLAAYLYSRPLQRLVRMSNQLASGDLTPSEVWTSEDEIGDIGRALNRLALEFRTRLANSDSGMMLFEQLVEDVDSPMAVLAGNDAVAVNAAFRRVVEHDTRDAEEVLAVILKSPAFAKAKADAENKTDGVIFGFAREKFGIPMKLFALKRAGQESLFVLHCHVPEGFLTNWHPSPQYVTTLDVLESVSDAIRRAKAVNAGLAITLENSEESFVAADVDRRVDTALDFAIDAAADEEPEGFVIQIRQTDTTVMITLEVSLPPWIGKLAGSMIGAVGGSVVDDGRTLTFNVPRA</sequence>
<reference evidence="9 10" key="1">
    <citation type="submission" date="2019-08" db="EMBL/GenBank/DDBJ databases">
        <authorList>
            <person name="Liang Q."/>
        </authorList>
    </citation>
    <scope>NUCLEOTIDE SEQUENCE [LARGE SCALE GENOMIC DNA]</scope>
    <source>
        <strain evidence="9 10">V1718</strain>
    </source>
</reference>
<keyword evidence="5" id="KW-0418">Kinase</keyword>
<dbReference type="EMBL" id="CP042467">
    <property type="protein sequence ID" value="QED29913.1"/>
    <property type="molecule type" value="Genomic_DNA"/>
</dbReference>
<organism evidence="9 10">
    <name type="scientific">Microvenator marinus</name>
    <dbReference type="NCBI Taxonomy" id="2600177"/>
    <lineage>
        <taxon>Bacteria</taxon>
        <taxon>Deltaproteobacteria</taxon>
        <taxon>Bradymonadales</taxon>
        <taxon>Microvenatoraceae</taxon>
        <taxon>Microvenator</taxon>
    </lineage>
</organism>
<evidence type="ECO:0000256" key="2">
    <source>
        <dbReference type="ARBA" id="ARBA00012438"/>
    </source>
</evidence>
<dbReference type="OrthoDB" id="9765170at2"/>
<evidence type="ECO:0000256" key="1">
    <source>
        <dbReference type="ARBA" id="ARBA00000085"/>
    </source>
</evidence>
<dbReference type="AlphaFoldDB" id="A0A5B8Y0P6"/>
<dbReference type="GO" id="GO:0005886">
    <property type="term" value="C:plasma membrane"/>
    <property type="evidence" value="ECO:0007669"/>
    <property type="project" value="TreeGrafter"/>
</dbReference>
<keyword evidence="6" id="KW-0902">Two-component regulatory system</keyword>
<keyword evidence="7" id="KW-0472">Membrane</keyword>
<evidence type="ECO:0000313" key="10">
    <source>
        <dbReference type="Proteomes" id="UP000321595"/>
    </source>
</evidence>
<dbReference type="PANTHER" id="PTHR45436:SF5">
    <property type="entry name" value="SENSOR HISTIDINE KINASE TRCS"/>
    <property type="match status" value="1"/>
</dbReference>
<dbReference type="GO" id="GO:0004673">
    <property type="term" value="F:protein histidine kinase activity"/>
    <property type="evidence" value="ECO:0007669"/>
    <property type="project" value="UniProtKB-EC"/>
</dbReference>
<dbReference type="SUPFAM" id="SSF158472">
    <property type="entry name" value="HAMP domain-like"/>
    <property type="match status" value="1"/>
</dbReference>
<evidence type="ECO:0000256" key="6">
    <source>
        <dbReference type="ARBA" id="ARBA00023012"/>
    </source>
</evidence>
<evidence type="ECO:0000256" key="4">
    <source>
        <dbReference type="ARBA" id="ARBA00022679"/>
    </source>
</evidence>
<dbReference type="RefSeq" id="WP_146963146.1">
    <property type="nucleotide sequence ID" value="NZ_CP042467.1"/>
</dbReference>
<keyword evidence="7" id="KW-0812">Transmembrane</keyword>
<evidence type="ECO:0000256" key="5">
    <source>
        <dbReference type="ARBA" id="ARBA00022777"/>
    </source>
</evidence>
<name>A0A5B8Y0P6_9DELT</name>
<dbReference type="PANTHER" id="PTHR45436">
    <property type="entry name" value="SENSOR HISTIDINE KINASE YKOH"/>
    <property type="match status" value="1"/>
</dbReference>
<gene>
    <name evidence="9" type="ORF">FRD01_22285</name>
</gene>
<dbReference type="KEGG" id="bbae:FRD01_22285"/>
<dbReference type="Gene3D" id="6.10.340.10">
    <property type="match status" value="1"/>
</dbReference>
<comment type="catalytic activity">
    <reaction evidence="1">
        <text>ATP + protein L-histidine = ADP + protein N-phospho-L-histidine.</text>
        <dbReference type="EC" id="2.7.13.3"/>
    </reaction>
</comment>
<dbReference type="EC" id="2.7.13.3" evidence="2"/>
<proteinExistence type="predicted"/>
<keyword evidence="4" id="KW-0808">Transferase</keyword>
<protein>
    <recommendedName>
        <fullName evidence="2">histidine kinase</fullName>
        <ecNumber evidence="2">2.7.13.3</ecNumber>
    </recommendedName>
</protein>
<evidence type="ECO:0000256" key="7">
    <source>
        <dbReference type="SAM" id="Phobius"/>
    </source>
</evidence>